<sequence>MAESSSSAQSESSSAHQSREKGLADLLEEYDSAVAKHKFELRLVRSHPPSKEFEDSQLEEYEVYKKYQMTVHKDPESKVTFSQFKNFLISSPLVEETRHGVELGSFHYQYILDGKIIAVEVMDILPQFISSKYFFYDPAYDFLTLGTYSTLRSIYFIQQLSQKLPSIQHYLMGFYIHSCLKMNTKLSSLRPTCSVQRLTCVPIEQCLPKLDVSKYSNCVMTLLKLMRRPQARMITN</sequence>
<dbReference type="PANTHER" id="PTHR21367">
    <property type="entry name" value="ARGININE-TRNA-PROTEIN TRANSFERASE 1"/>
    <property type="match status" value="1"/>
</dbReference>
<gene>
    <name evidence="3" type="ORF">EB796_013307</name>
</gene>
<proteinExistence type="predicted"/>
<reference evidence="3" key="1">
    <citation type="submission" date="2020-06" db="EMBL/GenBank/DDBJ databases">
        <title>Draft genome of Bugula neritina, a colonial animal packing powerful symbionts and potential medicines.</title>
        <authorList>
            <person name="Rayko M."/>
        </authorList>
    </citation>
    <scope>NUCLEOTIDE SEQUENCE [LARGE SCALE GENOMIC DNA]</scope>
    <source>
        <strain evidence="3">Kwan_BN1</strain>
    </source>
</reference>
<comment type="caution">
    <text evidence="3">The sequence shown here is derived from an EMBL/GenBank/DDBJ whole genome shotgun (WGS) entry which is preliminary data.</text>
</comment>
<organism evidence="3 4">
    <name type="scientific">Bugula neritina</name>
    <name type="common">Brown bryozoan</name>
    <name type="synonym">Sertularia neritina</name>
    <dbReference type="NCBI Taxonomy" id="10212"/>
    <lineage>
        <taxon>Eukaryota</taxon>
        <taxon>Metazoa</taxon>
        <taxon>Spiralia</taxon>
        <taxon>Lophotrochozoa</taxon>
        <taxon>Bryozoa</taxon>
        <taxon>Gymnolaemata</taxon>
        <taxon>Cheilostomatida</taxon>
        <taxon>Flustrina</taxon>
        <taxon>Buguloidea</taxon>
        <taxon>Bugulidae</taxon>
        <taxon>Bugula</taxon>
    </lineage>
</organism>
<dbReference type="Pfam" id="PF04377">
    <property type="entry name" value="ATE_C"/>
    <property type="match status" value="1"/>
</dbReference>
<dbReference type="InterPro" id="IPR007472">
    <property type="entry name" value="N-end_Aminoacyl_Trfase_C"/>
</dbReference>
<dbReference type="GO" id="GO:0004057">
    <property type="term" value="F:arginyl-tRNA--protein transferase activity"/>
    <property type="evidence" value="ECO:0007669"/>
    <property type="project" value="InterPro"/>
</dbReference>
<protein>
    <submittedName>
        <fullName evidence="3">ATE1</fullName>
    </submittedName>
</protein>
<accession>A0A7J7JSK7</accession>
<dbReference type="Proteomes" id="UP000593567">
    <property type="component" value="Unassembled WGS sequence"/>
</dbReference>
<evidence type="ECO:0000256" key="1">
    <source>
        <dbReference type="SAM" id="MobiDB-lite"/>
    </source>
</evidence>
<dbReference type="GO" id="GO:0005737">
    <property type="term" value="C:cytoplasm"/>
    <property type="evidence" value="ECO:0007669"/>
    <property type="project" value="TreeGrafter"/>
</dbReference>
<dbReference type="EMBL" id="VXIV02001954">
    <property type="protein sequence ID" value="KAF6028418.1"/>
    <property type="molecule type" value="Genomic_DNA"/>
</dbReference>
<dbReference type="InterPro" id="IPR030700">
    <property type="entry name" value="N-end_Aminoacyl_Trfase"/>
</dbReference>
<evidence type="ECO:0000313" key="3">
    <source>
        <dbReference type="EMBL" id="KAF6028418.1"/>
    </source>
</evidence>
<feature type="domain" description="N-end rule aminoacyl transferase C-terminal" evidence="2">
    <location>
        <begin position="59"/>
        <end position="185"/>
    </location>
</feature>
<name>A0A7J7JSK7_BUGNE</name>
<dbReference type="PANTHER" id="PTHR21367:SF1">
    <property type="entry name" value="ARGINYL-TRNA--PROTEIN TRANSFERASE 1"/>
    <property type="match status" value="1"/>
</dbReference>
<evidence type="ECO:0000259" key="2">
    <source>
        <dbReference type="Pfam" id="PF04377"/>
    </source>
</evidence>
<evidence type="ECO:0000313" key="4">
    <source>
        <dbReference type="Proteomes" id="UP000593567"/>
    </source>
</evidence>
<dbReference type="OrthoDB" id="74183at2759"/>
<dbReference type="AlphaFoldDB" id="A0A7J7JSK7"/>
<keyword evidence="4" id="KW-1185">Reference proteome</keyword>
<feature type="region of interest" description="Disordered" evidence="1">
    <location>
        <begin position="1"/>
        <end position="21"/>
    </location>
</feature>
<feature type="compositionally biased region" description="Low complexity" evidence="1">
    <location>
        <begin position="1"/>
        <end position="16"/>
    </location>
</feature>